<dbReference type="InterPro" id="IPR001584">
    <property type="entry name" value="Integrase_cat-core"/>
</dbReference>
<keyword evidence="2" id="KW-0808">Transferase</keyword>
<evidence type="ECO:0000259" key="1">
    <source>
        <dbReference type="PROSITE" id="PS50994"/>
    </source>
</evidence>
<dbReference type="InterPro" id="IPR036397">
    <property type="entry name" value="RNaseH_sf"/>
</dbReference>
<organism evidence="2">
    <name type="scientific">Tanacetum cinerariifolium</name>
    <name type="common">Dalmatian daisy</name>
    <name type="synonym">Chrysanthemum cinerariifolium</name>
    <dbReference type="NCBI Taxonomy" id="118510"/>
    <lineage>
        <taxon>Eukaryota</taxon>
        <taxon>Viridiplantae</taxon>
        <taxon>Streptophyta</taxon>
        <taxon>Embryophyta</taxon>
        <taxon>Tracheophyta</taxon>
        <taxon>Spermatophyta</taxon>
        <taxon>Magnoliopsida</taxon>
        <taxon>eudicotyledons</taxon>
        <taxon>Gunneridae</taxon>
        <taxon>Pentapetalae</taxon>
        <taxon>asterids</taxon>
        <taxon>campanulids</taxon>
        <taxon>Asterales</taxon>
        <taxon>Asteraceae</taxon>
        <taxon>Asteroideae</taxon>
        <taxon>Anthemideae</taxon>
        <taxon>Anthemidinae</taxon>
        <taxon>Tanacetum</taxon>
    </lineage>
</organism>
<feature type="non-terminal residue" evidence="2">
    <location>
        <position position="233"/>
    </location>
</feature>
<dbReference type="AlphaFoldDB" id="A0A699JJK4"/>
<comment type="caution">
    <text evidence="2">The sequence shown here is derived from an EMBL/GenBank/DDBJ whole genome shotgun (WGS) entry which is preliminary data.</text>
</comment>
<dbReference type="PANTHER" id="PTHR45835">
    <property type="entry name" value="YALI0A06105P"/>
    <property type="match status" value="1"/>
</dbReference>
<dbReference type="GO" id="GO:0003964">
    <property type="term" value="F:RNA-directed DNA polymerase activity"/>
    <property type="evidence" value="ECO:0007669"/>
    <property type="project" value="UniProtKB-KW"/>
</dbReference>
<dbReference type="PROSITE" id="PS50994">
    <property type="entry name" value="INTEGRASE"/>
    <property type="match status" value="1"/>
</dbReference>
<dbReference type="SUPFAM" id="SSF53098">
    <property type="entry name" value="Ribonuclease H-like"/>
    <property type="match status" value="1"/>
</dbReference>
<dbReference type="EMBL" id="BKCJ010418708">
    <property type="protein sequence ID" value="GFA40765.1"/>
    <property type="molecule type" value="Genomic_DNA"/>
</dbReference>
<proteinExistence type="predicted"/>
<reference evidence="2" key="1">
    <citation type="journal article" date="2019" name="Sci. Rep.">
        <title>Draft genome of Tanacetum cinerariifolium, the natural source of mosquito coil.</title>
        <authorList>
            <person name="Yamashiro T."/>
            <person name="Shiraishi A."/>
            <person name="Satake H."/>
            <person name="Nakayama K."/>
        </authorList>
    </citation>
    <scope>NUCLEOTIDE SEQUENCE</scope>
</reference>
<keyword evidence="2" id="KW-0548">Nucleotidyltransferase</keyword>
<feature type="domain" description="Integrase catalytic" evidence="1">
    <location>
        <begin position="39"/>
        <end position="149"/>
    </location>
</feature>
<dbReference type="Gene3D" id="3.30.420.10">
    <property type="entry name" value="Ribonuclease H-like superfamily/Ribonuclease H"/>
    <property type="match status" value="1"/>
</dbReference>
<accession>A0A699JJK4</accession>
<dbReference type="PANTHER" id="PTHR45835:SF99">
    <property type="entry name" value="CHROMO DOMAIN-CONTAINING PROTEIN-RELATED"/>
    <property type="match status" value="1"/>
</dbReference>
<keyword evidence="2" id="KW-0695">RNA-directed DNA polymerase</keyword>
<evidence type="ECO:0000313" key="2">
    <source>
        <dbReference type="EMBL" id="GFA40765.1"/>
    </source>
</evidence>
<dbReference type="InterPro" id="IPR012337">
    <property type="entry name" value="RNaseH-like_sf"/>
</dbReference>
<protein>
    <submittedName>
        <fullName evidence="2">Putative reverse transcriptase domain-containing protein</fullName>
    </submittedName>
</protein>
<dbReference type="GO" id="GO:0015074">
    <property type="term" value="P:DNA integration"/>
    <property type="evidence" value="ECO:0007669"/>
    <property type="project" value="InterPro"/>
</dbReference>
<sequence>MIFDICIGGRGMKRDIATYVSKCLTSLKVKAEHQRPSGLLQQPEIPKWKWDNITMDFIIRLPRSKSEHDTICIVVDRLTKSAYFLVTREDYCMEKLERLYIDEIIARLGVPVSVISDGDGRFTSCFWKALLKALGTRLDMSTANHPLTDRQSVGLERRDTVWKERKCLEDANLHVPLDEIKIDKTFCFIEEPIEIIDREVKSLKRSKILIAKVHWNSKRGLEFTWEHEDNIKA</sequence>
<gene>
    <name evidence="2" type="ORF">Tci_612737</name>
</gene>
<dbReference type="GO" id="GO:0003676">
    <property type="term" value="F:nucleic acid binding"/>
    <property type="evidence" value="ECO:0007669"/>
    <property type="project" value="InterPro"/>
</dbReference>
<name>A0A699JJK4_TANCI</name>